<gene>
    <name evidence="7" type="ORF">NLI96_g10201</name>
</gene>
<comment type="caution">
    <text evidence="7">The sequence shown here is derived from an EMBL/GenBank/DDBJ whole genome shotgun (WGS) entry which is preliminary data.</text>
</comment>
<protein>
    <recommendedName>
        <fullName evidence="6">Choline/carnitine acyltransferase domain-containing protein</fullName>
    </recommendedName>
</protein>
<feature type="active site" description="Proton acceptor" evidence="4">
    <location>
        <position position="415"/>
    </location>
</feature>
<evidence type="ECO:0000313" key="8">
    <source>
        <dbReference type="Proteomes" id="UP001212997"/>
    </source>
</evidence>
<evidence type="ECO:0000256" key="4">
    <source>
        <dbReference type="PIRSR" id="PIRSR600542-1"/>
    </source>
</evidence>
<dbReference type="InterPro" id="IPR039551">
    <property type="entry name" value="Cho/carn_acyl_trans"/>
</dbReference>
<dbReference type="Proteomes" id="UP001212997">
    <property type="component" value="Unassembled WGS sequence"/>
</dbReference>
<dbReference type="InterPro" id="IPR042231">
    <property type="entry name" value="Cho/carn_acyl_trans_2"/>
</dbReference>
<proteinExistence type="inferred from homology"/>
<feature type="domain" description="Choline/carnitine acyltransferase" evidence="6">
    <location>
        <begin position="62"/>
        <end position="685"/>
    </location>
</feature>
<evidence type="ECO:0000313" key="7">
    <source>
        <dbReference type="EMBL" id="KAJ3477819.1"/>
    </source>
</evidence>
<comment type="similarity">
    <text evidence="1">Belongs to the carnitine/choline acetyltransferase family.</text>
</comment>
<evidence type="ECO:0000256" key="3">
    <source>
        <dbReference type="ARBA" id="ARBA00023315"/>
    </source>
</evidence>
<keyword evidence="3" id="KW-0012">Acyltransferase</keyword>
<dbReference type="SUPFAM" id="SSF52777">
    <property type="entry name" value="CoA-dependent acyltransferases"/>
    <property type="match status" value="2"/>
</dbReference>
<organism evidence="7 8">
    <name type="scientific">Meripilus lineatus</name>
    <dbReference type="NCBI Taxonomy" id="2056292"/>
    <lineage>
        <taxon>Eukaryota</taxon>
        <taxon>Fungi</taxon>
        <taxon>Dikarya</taxon>
        <taxon>Basidiomycota</taxon>
        <taxon>Agaricomycotina</taxon>
        <taxon>Agaricomycetes</taxon>
        <taxon>Polyporales</taxon>
        <taxon>Meripilaceae</taxon>
        <taxon>Meripilus</taxon>
    </lineage>
</organism>
<dbReference type="InterPro" id="IPR000542">
    <property type="entry name" value="Carn_acyl_trans"/>
</dbReference>
<keyword evidence="8" id="KW-1185">Reference proteome</keyword>
<dbReference type="InterPro" id="IPR023213">
    <property type="entry name" value="CAT-like_dom_sf"/>
</dbReference>
<evidence type="ECO:0000256" key="5">
    <source>
        <dbReference type="SAM" id="MobiDB-lite"/>
    </source>
</evidence>
<dbReference type="EMBL" id="JANAWD010000562">
    <property type="protein sequence ID" value="KAJ3477819.1"/>
    <property type="molecule type" value="Genomic_DNA"/>
</dbReference>
<feature type="region of interest" description="Disordered" evidence="5">
    <location>
        <begin position="1"/>
        <end position="49"/>
    </location>
</feature>
<dbReference type="Gene3D" id="3.30.559.70">
    <property type="entry name" value="Choline/Carnitine o-acyltransferase, domain 2"/>
    <property type="match status" value="1"/>
</dbReference>
<evidence type="ECO:0000256" key="2">
    <source>
        <dbReference type="ARBA" id="ARBA00022679"/>
    </source>
</evidence>
<dbReference type="PANTHER" id="PTHR22589">
    <property type="entry name" value="CARNITINE O-ACYLTRANSFERASE"/>
    <property type="match status" value="1"/>
</dbReference>
<sequence length="703" mass="79011">MLRHIATHTHTPITRRSAGTLMQLGQSSFPTRSRANSSSSSSTTAAGAAGATGNGVLRLARLPVPDLHQTLQRYLTSIEPFLLEDEVRGGPSFESAYAIRQKWAEEFENGLGRICQDRLLALDRASPNNWLDDNIWLKKAYLEWRAPVIVHSNWWLSFKNDENVPREVLLGRAHGQEIDGIGLSYWQVRRASSLVHRVLDFKAQLERQEVYPDSTKTGIWFRTTTAKIFNVSRIPKPNCDALTTPPPPTEPAARTLLVSVHDWLYAIEVIDEQLNIIPMRELERRLLGVVKDVARRIHEGQAAVPVSVLTTDHRDRWTENLHHLLSLSPRNHETFRAINESIFGLSLDHYTYTLPSEVPHLSSEVPPPDSPEEIDAHLHNLRSARSSRPGHNRWYDKPLTFIVESNTRAGALGEHAPVDALVPSIVAEYAVVEGVDHGMFSGALGSVQPSLVGWRRLDWVTDEKVEKECRDAEERAREIVLDSDDSVLWFEEYGADWIKQIAKLSPDAYIQMAMQLAWYRTRGDFTATYETTLTRLFRNGRTETIRTYSRDSRAFVLAMSDPSISTQTQFNLLNRAILTHTGLTRAAATGKGIDRHLLGLECMIQPGEVKHPLLSDVFFQRSHQWKLSTSGLSAGHQFRGTGYGASEYDGYGINYLAGPDIIKFGIESKHSSPLTSTQSFKAAIHTALTDMKSICLQNLKAHL</sequence>
<dbReference type="GO" id="GO:0016746">
    <property type="term" value="F:acyltransferase activity"/>
    <property type="evidence" value="ECO:0007669"/>
    <property type="project" value="UniProtKB-KW"/>
</dbReference>
<feature type="compositionally biased region" description="Low complexity" evidence="5">
    <location>
        <begin position="31"/>
        <end position="49"/>
    </location>
</feature>
<dbReference type="PANTHER" id="PTHR22589:SF107">
    <property type="entry name" value="CHOLINE_CARNITINE ACYLTRANSFERASE DOMAIN-CONTAINING PROTEIN"/>
    <property type="match status" value="1"/>
</dbReference>
<evidence type="ECO:0000256" key="1">
    <source>
        <dbReference type="ARBA" id="ARBA00005232"/>
    </source>
</evidence>
<dbReference type="Gene3D" id="3.30.559.10">
    <property type="entry name" value="Chloramphenicol acetyltransferase-like domain"/>
    <property type="match status" value="1"/>
</dbReference>
<dbReference type="AlphaFoldDB" id="A0AAD5UVK0"/>
<keyword evidence="2" id="KW-0808">Transferase</keyword>
<evidence type="ECO:0000259" key="6">
    <source>
        <dbReference type="Pfam" id="PF00755"/>
    </source>
</evidence>
<accession>A0AAD5UVK0</accession>
<reference evidence="7" key="1">
    <citation type="submission" date="2022-07" db="EMBL/GenBank/DDBJ databases">
        <title>Genome Sequence of Physisporinus lineatus.</title>
        <authorList>
            <person name="Buettner E."/>
        </authorList>
    </citation>
    <scope>NUCLEOTIDE SEQUENCE</scope>
    <source>
        <strain evidence="7">VT162</strain>
    </source>
</reference>
<dbReference type="Pfam" id="PF00755">
    <property type="entry name" value="Carn_acyltransf"/>
    <property type="match status" value="1"/>
</dbReference>
<name>A0AAD5UVK0_9APHY</name>